<sequence>MTQVSLLQDKESPEPFETYLEKYCEEFRTSLPDRKQPTRQREAIPLLVPERRLDYRLLCRRCGTPITLVELHSSSDLIFLSKKTENGLFQRVYEGPLASKNLKIFNVGEGNLERQYKLVLRNECVYLLHGPTYIGVDIFTACKSRIGQHECEFKLLFALGSNKIEPIMDNDGDELEPVEALPQLKVNQRRQIVSPGSDSEDEA</sequence>
<dbReference type="RefSeq" id="XP_033594989.1">
    <property type="nucleotide sequence ID" value="XM_033740565.1"/>
</dbReference>
<proteinExistence type="predicted"/>
<keyword evidence="2" id="KW-1185">Reference proteome</keyword>
<protein>
    <submittedName>
        <fullName evidence="1">Uncharacterized protein</fullName>
    </submittedName>
</protein>
<dbReference type="EMBL" id="ML996610">
    <property type="protein sequence ID" value="KAF2752531.1"/>
    <property type="molecule type" value="Genomic_DNA"/>
</dbReference>
<gene>
    <name evidence="1" type="ORF">EJ05DRAFT_296625</name>
</gene>
<organism evidence="1 2">
    <name type="scientific">Pseudovirgaria hyperparasitica</name>
    <dbReference type="NCBI Taxonomy" id="470096"/>
    <lineage>
        <taxon>Eukaryota</taxon>
        <taxon>Fungi</taxon>
        <taxon>Dikarya</taxon>
        <taxon>Ascomycota</taxon>
        <taxon>Pezizomycotina</taxon>
        <taxon>Dothideomycetes</taxon>
        <taxon>Dothideomycetes incertae sedis</taxon>
        <taxon>Acrospermales</taxon>
        <taxon>Acrospermaceae</taxon>
        <taxon>Pseudovirgaria</taxon>
    </lineage>
</organism>
<dbReference type="GeneID" id="54481619"/>
<dbReference type="AlphaFoldDB" id="A0A6A6VTD2"/>
<reference evidence="1" key="1">
    <citation type="journal article" date="2020" name="Stud. Mycol.">
        <title>101 Dothideomycetes genomes: a test case for predicting lifestyles and emergence of pathogens.</title>
        <authorList>
            <person name="Haridas S."/>
            <person name="Albert R."/>
            <person name="Binder M."/>
            <person name="Bloem J."/>
            <person name="Labutti K."/>
            <person name="Salamov A."/>
            <person name="Andreopoulos B."/>
            <person name="Baker S."/>
            <person name="Barry K."/>
            <person name="Bills G."/>
            <person name="Bluhm B."/>
            <person name="Cannon C."/>
            <person name="Castanera R."/>
            <person name="Culley D."/>
            <person name="Daum C."/>
            <person name="Ezra D."/>
            <person name="Gonzalez J."/>
            <person name="Henrissat B."/>
            <person name="Kuo A."/>
            <person name="Liang C."/>
            <person name="Lipzen A."/>
            <person name="Lutzoni F."/>
            <person name="Magnuson J."/>
            <person name="Mondo S."/>
            <person name="Nolan M."/>
            <person name="Ohm R."/>
            <person name="Pangilinan J."/>
            <person name="Park H.-J."/>
            <person name="Ramirez L."/>
            <person name="Alfaro M."/>
            <person name="Sun H."/>
            <person name="Tritt A."/>
            <person name="Yoshinaga Y."/>
            <person name="Zwiers L.-H."/>
            <person name="Turgeon B."/>
            <person name="Goodwin S."/>
            <person name="Spatafora J."/>
            <person name="Crous P."/>
            <person name="Grigoriev I."/>
        </authorList>
    </citation>
    <scope>NUCLEOTIDE SEQUENCE</scope>
    <source>
        <strain evidence="1">CBS 121739</strain>
    </source>
</reference>
<evidence type="ECO:0000313" key="2">
    <source>
        <dbReference type="Proteomes" id="UP000799437"/>
    </source>
</evidence>
<name>A0A6A6VTD2_9PEZI</name>
<evidence type="ECO:0000313" key="1">
    <source>
        <dbReference type="EMBL" id="KAF2752531.1"/>
    </source>
</evidence>
<accession>A0A6A6VTD2</accession>
<dbReference type="Proteomes" id="UP000799437">
    <property type="component" value="Unassembled WGS sequence"/>
</dbReference>